<proteinExistence type="inferred from homology"/>
<dbReference type="OrthoDB" id="432645at2759"/>
<dbReference type="GO" id="GO:0006412">
    <property type="term" value="P:translation"/>
    <property type="evidence" value="ECO:0007669"/>
    <property type="project" value="InterPro"/>
</dbReference>
<dbReference type="InterPro" id="IPR001857">
    <property type="entry name" value="Ribosomal_bL19"/>
</dbReference>
<dbReference type="GO" id="GO:0005762">
    <property type="term" value="C:mitochondrial large ribosomal subunit"/>
    <property type="evidence" value="ECO:0007669"/>
    <property type="project" value="TreeGrafter"/>
</dbReference>
<evidence type="ECO:0000256" key="1">
    <source>
        <dbReference type="ARBA" id="ARBA00005781"/>
    </source>
</evidence>
<dbReference type="GO" id="GO:0003735">
    <property type="term" value="F:structural constituent of ribosome"/>
    <property type="evidence" value="ECO:0007669"/>
    <property type="project" value="InterPro"/>
</dbReference>
<dbReference type="InterPro" id="IPR038657">
    <property type="entry name" value="Ribosomal_bL19_sf"/>
</dbReference>
<protein>
    <recommendedName>
        <fullName evidence="6">Ribosomal protein L19</fullName>
    </recommendedName>
</protein>
<evidence type="ECO:0000256" key="2">
    <source>
        <dbReference type="ARBA" id="ARBA00022980"/>
    </source>
</evidence>
<name>C4JLY4_UNCRE</name>
<dbReference type="Pfam" id="PF01245">
    <property type="entry name" value="Ribosomal_L19"/>
    <property type="match status" value="1"/>
</dbReference>
<dbReference type="VEuPathDB" id="FungiDB:UREG_03842"/>
<dbReference type="InterPro" id="IPR008991">
    <property type="entry name" value="Translation_prot_SH3-like_sf"/>
</dbReference>
<dbReference type="FunCoup" id="C4JLY4">
    <property type="interactions" value="193"/>
</dbReference>
<dbReference type="Proteomes" id="UP000002058">
    <property type="component" value="Unassembled WGS sequence"/>
</dbReference>
<dbReference type="InParanoid" id="C4JLY4"/>
<dbReference type="GeneID" id="8441439"/>
<dbReference type="AlphaFoldDB" id="C4JLY4"/>
<gene>
    <name evidence="4" type="ORF">UREG_03842</name>
</gene>
<dbReference type="PANTHER" id="PTHR15680">
    <property type="entry name" value="RIBOSOMAL PROTEIN L19"/>
    <property type="match status" value="1"/>
</dbReference>
<dbReference type="KEGG" id="ure:UREG_03842"/>
<dbReference type="FunFam" id="2.30.30.790:FF:000007">
    <property type="entry name" value="Mitochondrial ribosomal protein, putative"/>
    <property type="match status" value="1"/>
</dbReference>
<dbReference type="Gene3D" id="2.30.30.790">
    <property type="match status" value="1"/>
</dbReference>
<dbReference type="HOGENOM" id="CLU_076387_0_0_1"/>
<dbReference type="eggNOG" id="KOG1698">
    <property type="taxonomic scope" value="Eukaryota"/>
</dbReference>
<organism evidence="4 5">
    <name type="scientific">Uncinocarpus reesii (strain UAMH 1704)</name>
    <dbReference type="NCBI Taxonomy" id="336963"/>
    <lineage>
        <taxon>Eukaryota</taxon>
        <taxon>Fungi</taxon>
        <taxon>Dikarya</taxon>
        <taxon>Ascomycota</taxon>
        <taxon>Pezizomycotina</taxon>
        <taxon>Eurotiomycetes</taxon>
        <taxon>Eurotiomycetidae</taxon>
        <taxon>Onygenales</taxon>
        <taxon>Onygenaceae</taxon>
        <taxon>Uncinocarpus</taxon>
    </lineage>
</organism>
<keyword evidence="5" id="KW-1185">Reference proteome</keyword>
<sequence>MASLQSATRPLGCWNSICRELGKLQSHRRFLTTVYSVPKQRLPFPENLPKQFQSQLPKAFKPGKGKSFPIANQIKIFPPPPSTRAACKEPIVAFTKDQLAILDPTGERQKLFNKRNRQGAKVGDILRVSFKSGDPFAGVCLNIRQRGVDTAFLLRNQLTRVACEMWIKVYSPNVQAVEIVKRAEKRKRRARLTYMRKPEHDFGTVEGIVQKYLKERAILSGERGPKKQKS</sequence>
<evidence type="ECO:0000313" key="4">
    <source>
        <dbReference type="EMBL" id="EEP78996.1"/>
    </source>
</evidence>
<comment type="similarity">
    <text evidence="1">Belongs to the bacterial ribosomal protein bL19 family.</text>
</comment>
<dbReference type="EMBL" id="CH476616">
    <property type="protein sequence ID" value="EEP78996.1"/>
    <property type="molecule type" value="Genomic_DNA"/>
</dbReference>
<dbReference type="RefSeq" id="XP_002544325.1">
    <property type="nucleotide sequence ID" value="XM_002544279.1"/>
</dbReference>
<keyword evidence="3" id="KW-0687">Ribonucleoprotein</keyword>
<dbReference type="PANTHER" id="PTHR15680:SF9">
    <property type="entry name" value="LARGE RIBOSOMAL SUBUNIT PROTEIN BL19M"/>
    <property type="match status" value="1"/>
</dbReference>
<reference evidence="5" key="1">
    <citation type="journal article" date="2009" name="Genome Res.">
        <title>Comparative genomic analyses of the human fungal pathogens Coccidioides and their relatives.</title>
        <authorList>
            <person name="Sharpton T.J."/>
            <person name="Stajich J.E."/>
            <person name="Rounsley S.D."/>
            <person name="Gardner M.J."/>
            <person name="Wortman J.R."/>
            <person name="Jordar V.S."/>
            <person name="Maiti R."/>
            <person name="Kodira C.D."/>
            <person name="Neafsey D.E."/>
            <person name="Zeng Q."/>
            <person name="Hung C.-Y."/>
            <person name="McMahan C."/>
            <person name="Muszewska A."/>
            <person name="Grynberg M."/>
            <person name="Mandel M.A."/>
            <person name="Kellner E.M."/>
            <person name="Barker B.M."/>
            <person name="Galgiani J.N."/>
            <person name="Orbach M.J."/>
            <person name="Kirkland T.N."/>
            <person name="Cole G.T."/>
            <person name="Henn M.R."/>
            <person name="Birren B.W."/>
            <person name="Taylor J.W."/>
        </authorList>
    </citation>
    <scope>NUCLEOTIDE SEQUENCE [LARGE SCALE GENOMIC DNA]</scope>
    <source>
        <strain evidence="5">UAMH 1704</strain>
    </source>
</reference>
<keyword evidence="2" id="KW-0689">Ribosomal protein</keyword>
<dbReference type="OMA" id="VCLNIRQ"/>
<evidence type="ECO:0000256" key="3">
    <source>
        <dbReference type="ARBA" id="ARBA00023274"/>
    </source>
</evidence>
<dbReference type="STRING" id="336963.C4JLY4"/>
<accession>C4JLY4</accession>
<dbReference type="SUPFAM" id="SSF50104">
    <property type="entry name" value="Translation proteins SH3-like domain"/>
    <property type="match status" value="1"/>
</dbReference>
<evidence type="ECO:0000313" key="5">
    <source>
        <dbReference type="Proteomes" id="UP000002058"/>
    </source>
</evidence>
<evidence type="ECO:0008006" key="6">
    <source>
        <dbReference type="Google" id="ProtNLM"/>
    </source>
</evidence>